<keyword evidence="1" id="KW-0812">Transmembrane</keyword>
<proteinExistence type="predicted"/>
<dbReference type="RefSeq" id="WP_232592711.1">
    <property type="nucleotide sequence ID" value="NZ_BSPD01000021.1"/>
</dbReference>
<sequence length="93" mass="10566">MISFIIAFIGTGIFFTGFHLAKKIENKIKLALTVICLLFLAFMVMIIMHVILNTPVQASYNTGQYWFYMMLVGIILSMLFGRKGSKKDNPPNE</sequence>
<dbReference type="EMBL" id="BSPD01000021">
    <property type="protein sequence ID" value="GLS25061.1"/>
    <property type="molecule type" value="Genomic_DNA"/>
</dbReference>
<feature type="transmembrane region" description="Helical" evidence="1">
    <location>
        <begin position="64"/>
        <end position="81"/>
    </location>
</feature>
<protein>
    <submittedName>
        <fullName evidence="2">Uncharacterized protein</fullName>
    </submittedName>
</protein>
<evidence type="ECO:0000313" key="3">
    <source>
        <dbReference type="Proteomes" id="UP001156870"/>
    </source>
</evidence>
<comment type="caution">
    <text evidence="2">The sequence shown here is derived from an EMBL/GenBank/DDBJ whole genome shotgun (WGS) entry which is preliminary data.</text>
</comment>
<dbReference type="Proteomes" id="UP001156870">
    <property type="component" value="Unassembled WGS sequence"/>
</dbReference>
<dbReference type="AlphaFoldDB" id="A0AA37T776"/>
<accession>A0AA37T776</accession>
<keyword evidence="1" id="KW-0472">Membrane</keyword>
<gene>
    <name evidence="2" type="ORF">GCM10007877_07750</name>
</gene>
<feature type="transmembrane region" description="Helical" evidence="1">
    <location>
        <begin position="30"/>
        <end position="52"/>
    </location>
</feature>
<evidence type="ECO:0000256" key="1">
    <source>
        <dbReference type="SAM" id="Phobius"/>
    </source>
</evidence>
<keyword evidence="3" id="KW-1185">Reference proteome</keyword>
<keyword evidence="1" id="KW-1133">Transmembrane helix</keyword>
<name>A0AA37T776_9GAMM</name>
<reference evidence="2 3" key="1">
    <citation type="journal article" date="2014" name="Int. J. Syst. Evol. Microbiol.">
        <title>Complete genome sequence of Corynebacterium casei LMG S-19264T (=DSM 44701T), isolated from a smear-ripened cheese.</title>
        <authorList>
            <consortium name="US DOE Joint Genome Institute (JGI-PGF)"/>
            <person name="Walter F."/>
            <person name="Albersmeier A."/>
            <person name="Kalinowski J."/>
            <person name="Ruckert C."/>
        </authorList>
    </citation>
    <scope>NUCLEOTIDE SEQUENCE [LARGE SCALE GENOMIC DNA]</scope>
    <source>
        <strain evidence="2 3">NBRC 110095</strain>
    </source>
</reference>
<organism evidence="2 3">
    <name type="scientific">Marinibactrum halimedae</name>
    <dbReference type="NCBI Taxonomy" id="1444977"/>
    <lineage>
        <taxon>Bacteria</taxon>
        <taxon>Pseudomonadati</taxon>
        <taxon>Pseudomonadota</taxon>
        <taxon>Gammaproteobacteria</taxon>
        <taxon>Cellvibrionales</taxon>
        <taxon>Cellvibrionaceae</taxon>
        <taxon>Marinibactrum</taxon>
    </lineage>
</organism>
<feature type="transmembrane region" description="Helical" evidence="1">
    <location>
        <begin position="6"/>
        <end position="21"/>
    </location>
</feature>
<evidence type="ECO:0000313" key="2">
    <source>
        <dbReference type="EMBL" id="GLS25061.1"/>
    </source>
</evidence>